<dbReference type="GO" id="GO:0044550">
    <property type="term" value="P:secondary metabolite biosynthetic process"/>
    <property type="evidence" value="ECO:0007669"/>
    <property type="project" value="TreeGrafter"/>
</dbReference>
<comment type="pathway">
    <text evidence="1">Siderophore biosynthesis.</text>
</comment>
<dbReference type="SUPFAM" id="SSF56801">
    <property type="entry name" value="Acetyl-CoA synthetase-like"/>
    <property type="match status" value="1"/>
</dbReference>
<evidence type="ECO:0000256" key="2">
    <source>
        <dbReference type="ARBA" id="ARBA00022598"/>
    </source>
</evidence>
<dbReference type="Gene3D" id="3.30.300.30">
    <property type="match status" value="1"/>
</dbReference>
<evidence type="ECO:0000313" key="6">
    <source>
        <dbReference type="EMBL" id="QFY42456.1"/>
    </source>
</evidence>
<dbReference type="FunCoup" id="A0A5Q0BL11">
    <property type="interactions" value="108"/>
</dbReference>
<dbReference type="InParanoid" id="A0A5Q0BL11"/>
<dbReference type="Pfam" id="PF00501">
    <property type="entry name" value="AMP-binding"/>
    <property type="match status" value="1"/>
</dbReference>
<dbReference type="GO" id="GO:0031177">
    <property type="term" value="F:phosphopantetheine binding"/>
    <property type="evidence" value="ECO:0007669"/>
    <property type="project" value="TreeGrafter"/>
</dbReference>
<dbReference type="PANTHER" id="PTHR45527:SF10">
    <property type="entry name" value="PYOCHELIN SYNTHASE PCHF"/>
    <property type="match status" value="1"/>
</dbReference>
<dbReference type="InterPro" id="IPR025110">
    <property type="entry name" value="AMP-bd_C"/>
</dbReference>
<sequence>MLLTPWLYQCMVRPDAIALAENDKQITYATLLERAYAIAAALQAMGVRPGQRAAIQMERGIAAAAALFGALLAGVCYVPLDIKNPPERRAFIIKDAGAAVVLGSGDQPQDLAEGTPWFNIDLCPPAQPFDVKILESDLAMILYTSGSTGHPKGVALSHGAVAAFAAWAAGLVKLCPCDRIASSAPFFFDLSTFDLYAVLGRGASLHFVPSNFFLAPARLGAWLQEQKISGWYTVPSLLSFLAYKGNLTKKPPDFRFLLFAGEIFPTPDLLRLANALPHTALYNLFGPTETNVCCCWPVERSLLDPLSAIPIGLPACGAVLEIEPGNGELWVRGPALLSGYWSEGRLHNALNSAGWYPTGDRVSRNERGEYSFHGRLGRMLKCSGYRIEPAEIETVLCGLDGVAACAVVGLHASATGQHPAAALVLEQPLTLHEVRKHVQRQLPSYMQPYRYLVLDMLPRLSNGKVDYLQICTLLEND</sequence>
<evidence type="ECO:0000259" key="4">
    <source>
        <dbReference type="Pfam" id="PF00501"/>
    </source>
</evidence>
<dbReference type="KEGG" id="mmob:F6R98_07310"/>
<dbReference type="GO" id="GO:0005737">
    <property type="term" value="C:cytoplasm"/>
    <property type="evidence" value="ECO:0007669"/>
    <property type="project" value="TreeGrafter"/>
</dbReference>
<dbReference type="InterPro" id="IPR045851">
    <property type="entry name" value="AMP-bd_C_sf"/>
</dbReference>
<reference evidence="6 7" key="1">
    <citation type="submission" date="2019-09" db="EMBL/GenBank/DDBJ databases">
        <title>Ecophysiology of the spiral-shaped methanotroph Methylospira mobilis as revealed by the complete genome sequence.</title>
        <authorList>
            <person name="Oshkin I.Y."/>
            <person name="Dedysh S.N."/>
            <person name="Miroshnikov K."/>
            <person name="Danilova O.V."/>
            <person name="Hakobyan A."/>
            <person name="Liesack W."/>
        </authorList>
    </citation>
    <scope>NUCLEOTIDE SEQUENCE [LARGE SCALE GENOMIC DNA]</scope>
    <source>
        <strain evidence="6 7">Shm1</strain>
    </source>
</reference>
<feature type="transmembrane region" description="Helical" evidence="3">
    <location>
        <begin position="61"/>
        <end position="80"/>
    </location>
</feature>
<evidence type="ECO:0000259" key="5">
    <source>
        <dbReference type="Pfam" id="PF13193"/>
    </source>
</evidence>
<feature type="domain" description="AMP-binding enzyme C-terminal" evidence="5">
    <location>
        <begin position="391"/>
        <end position="464"/>
    </location>
</feature>
<dbReference type="Gene3D" id="3.40.50.12780">
    <property type="entry name" value="N-terminal domain of ligase-like"/>
    <property type="match status" value="1"/>
</dbReference>
<keyword evidence="3" id="KW-0472">Membrane</keyword>
<dbReference type="Proteomes" id="UP000325755">
    <property type="component" value="Chromosome"/>
</dbReference>
<keyword evidence="2" id="KW-0436">Ligase</keyword>
<protein>
    <submittedName>
        <fullName evidence="6">Amino acid adenylation domain-containing protein</fullName>
    </submittedName>
</protein>
<dbReference type="InterPro" id="IPR042099">
    <property type="entry name" value="ANL_N_sf"/>
</dbReference>
<feature type="domain" description="AMP-dependent synthetase/ligase" evidence="4">
    <location>
        <begin position="9"/>
        <end position="341"/>
    </location>
</feature>
<accession>A0A5Q0BL11</accession>
<dbReference type="Pfam" id="PF13193">
    <property type="entry name" value="AMP-binding_C"/>
    <property type="match status" value="1"/>
</dbReference>
<dbReference type="PROSITE" id="PS00455">
    <property type="entry name" value="AMP_BINDING"/>
    <property type="match status" value="1"/>
</dbReference>
<dbReference type="OrthoDB" id="9803968at2"/>
<dbReference type="InterPro" id="IPR000873">
    <property type="entry name" value="AMP-dep_synth/lig_dom"/>
</dbReference>
<evidence type="ECO:0000256" key="3">
    <source>
        <dbReference type="SAM" id="Phobius"/>
    </source>
</evidence>
<dbReference type="EMBL" id="CP044205">
    <property type="protein sequence ID" value="QFY42456.1"/>
    <property type="molecule type" value="Genomic_DNA"/>
</dbReference>
<keyword evidence="3" id="KW-0812">Transmembrane</keyword>
<organism evidence="6 7">
    <name type="scientific">Candidatus Methylospira mobilis</name>
    <dbReference type="NCBI Taxonomy" id="1808979"/>
    <lineage>
        <taxon>Bacteria</taxon>
        <taxon>Pseudomonadati</taxon>
        <taxon>Pseudomonadota</taxon>
        <taxon>Gammaproteobacteria</taxon>
        <taxon>Methylococcales</taxon>
        <taxon>Methylococcaceae</taxon>
        <taxon>Candidatus Methylospira</taxon>
    </lineage>
</organism>
<dbReference type="GO" id="GO:0016874">
    <property type="term" value="F:ligase activity"/>
    <property type="evidence" value="ECO:0007669"/>
    <property type="project" value="UniProtKB-KW"/>
</dbReference>
<dbReference type="GO" id="GO:0043041">
    <property type="term" value="P:amino acid activation for nonribosomal peptide biosynthetic process"/>
    <property type="evidence" value="ECO:0007669"/>
    <property type="project" value="TreeGrafter"/>
</dbReference>
<keyword evidence="3" id="KW-1133">Transmembrane helix</keyword>
<dbReference type="PANTHER" id="PTHR45527">
    <property type="entry name" value="NONRIBOSOMAL PEPTIDE SYNTHETASE"/>
    <property type="match status" value="1"/>
</dbReference>
<name>A0A5Q0BL11_9GAMM</name>
<keyword evidence="7" id="KW-1185">Reference proteome</keyword>
<proteinExistence type="predicted"/>
<evidence type="ECO:0000313" key="7">
    <source>
        <dbReference type="Proteomes" id="UP000325755"/>
    </source>
</evidence>
<gene>
    <name evidence="6" type="ORF">F6R98_07310</name>
</gene>
<evidence type="ECO:0000256" key="1">
    <source>
        <dbReference type="ARBA" id="ARBA00004924"/>
    </source>
</evidence>
<dbReference type="InterPro" id="IPR020845">
    <property type="entry name" value="AMP-binding_CS"/>
</dbReference>
<dbReference type="AlphaFoldDB" id="A0A5Q0BL11"/>
<dbReference type="RefSeq" id="WP_153248451.1">
    <property type="nucleotide sequence ID" value="NZ_CP044205.1"/>
</dbReference>